<keyword evidence="2" id="KW-0560">Oxidoreductase</keyword>
<feature type="domain" description="Methyltransferase" evidence="1">
    <location>
        <begin position="107"/>
        <end position="208"/>
    </location>
</feature>
<dbReference type="InterPro" id="IPR041698">
    <property type="entry name" value="Methyltransf_25"/>
</dbReference>
<name>A0A2K8KU29_9GAMM</name>
<evidence type="ECO:0000259" key="1">
    <source>
        <dbReference type="Pfam" id="PF13649"/>
    </source>
</evidence>
<dbReference type="SUPFAM" id="SSF53335">
    <property type="entry name" value="S-adenosyl-L-methionine-dependent methyltransferases"/>
    <property type="match status" value="1"/>
</dbReference>
<dbReference type="Pfam" id="PF13649">
    <property type="entry name" value="Methyltransf_25"/>
    <property type="match status" value="1"/>
</dbReference>
<keyword evidence="2" id="KW-0223">Dioxygenase</keyword>
<keyword evidence="3" id="KW-1185">Reference proteome</keyword>
<evidence type="ECO:0000313" key="3">
    <source>
        <dbReference type="Proteomes" id="UP000229757"/>
    </source>
</evidence>
<dbReference type="AlphaFoldDB" id="A0A2K8KU29"/>
<dbReference type="Proteomes" id="UP000229757">
    <property type="component" value="Chromosome"/>
</dbReference>
<protein>
    <submittedName>
        <fullName evidence="2">Phytanoyl-CoA dioxygenase (PhyH) family</fullName>
    </submittedName>
</protein>
<gene>
    <name evidence="2" type="ORF">REIFOR_02454</name>
</gene>
<dbReference type="Gene3D" id="3.40.50.150">
    <property type="entry name" value="Vaccinia Virus protein VP39"/>
    <property type="match status" value="1"/>
</dbReference>
<dbReference type="EMBL" id="CP011797">
    <property type="protein sequence ID" value="ATX77579.1"/>
    <property type="molecule type" value="Genomic_DNA"/>
</dbReference>
<dbReference type="KEGG" id="rfo:REIFOR_02454"/>
<reference evidence="2 3" key="1">
    <citation type="journal article" date="2017" name="Environ. Microbiol.">
        <title>Genomic and physiological analyses of 'Reinekea forsetii' reveal a versatile opportunistic lifestyle during spring algae blooms.</title>
        <authorList>
            <person name="Avci B."/>
            <person name="Hahnke R.L."/>
            <person name="Chafee M."/>
            <person name="Fischer T."/>
            <person name="Gruber-Vodicka H."/>
            <person name="Tegetmeyer H.E."/>
            <person name="Harder J."/>
            <person name="Fuchs B.M."/>
            <person name="Amann R.I."/>
            <person name="Teeling H."/>
        </authorList>
    </citation>
    <scope>NUCLEOTIDE SEQUENCE [LARGE SCALE GENOMIC DNA]</scope>
    <source>
        <strain evidence="2 3">Hel1_31_D35</strain>
    </source>
</reference>
<dbReference type="GO" id="GO:0051213">
    <property type="term" value="F:dioxygenase activity"/>
    <property type="evidence" value="ECO:0007669"/>
    <property type="project" value="UniProtKB-KW"/>
</dbReference>
<accession>A0A2K8KU29</accession>
<sequence>MRLSVNNTQFNLAALADTLLNPQLSFDQRCSALDDFAAHCAAVTGITPDRTFSAWAEDSVLTSGVAINPAAAAFCIKDYQRTLQFIAGIQAALCALDQRLPARPIRVLYAGCGPFATLLLPLLSQWSEGRLDCHLLDIHAQSLHSVQALVADCQLEAINLSYHCADACHWSSAERFDLVIAETLQKALEQEPQWAVTANLSRLLKPQGIFIPEQITLNLWAAHWDQEQRYSQRQDPADLPALVDEFERHFLHCAVQLRADTVSLQRPIADPQALVAQVVDLGQFSVADSIPAHRFDLIVATTLHIYADIHLHEYDCDLTRSYKFYDWSPLAPGQSFRVYYELGPYPRVRIDRLDRG</sequence>
<proteinExistence type="predicted"/>
<organism evidence="2 3">
    <name type="scientific">Reinekea forsetii</name>
    <dbReference type="NCBI Taxonomy" id="1336806"/>
    <lineage>
        <taxon>Bacteria</taxon>
        <taxon>Pseudomonadati</taxon>
        <taxon>Pseudomonadota</taxon>
        <taxon>Gammaproteobacteria</taxon>
        <taxon>Oceanospirillales</taxon>
        <taxon>Saccharospirillaceae</taxon>
        <taxon>Reinekea</taxon>
    </lineage>
</organism>
<dbReference type="InterPro" id="IPR029063">
    <property type="entry name" value="SAM-dependent_MTases_sf"/>
</dbReference>
<evidence type="ECO:0000313" key="2">
    <source>
        <dbReference type="EMBL" id="ATX77579.1"/>
    </source>
</evidence>